<evidence type="ECO:0000256" key="5">
    <source>
        <dbReference type="SAM" id="MobiDB-lite"/>
    </source>
</evidence>
<keyword evidence="1" id="KW-0805">Transcription regulation</keyword>
<dbReference type="InterPro" id="IPR049445">
    <property type="entry name" value="TetR_SbtR-like_C"/>
</dbReference>
<keyword evidence="2 4" id="KW-0238">DNA-binding</keyword>
<name>A0A917WAL4_9ACTN</name>
<reference evidence="7" key="2">
    <citation type="submission" date="2020-09" db="EMBL/GenBank/DDBJ databases">
        <authorList>
            <person name="Sun Q."/>
            <person name="Zhou Y."/>
        </authorList>
    </citation>
    <scope>NUCLEOTIDE SEQUENCE</scope>
    <source>
        <strain evidence="7">CGMCC 4.7308</strain>
    </source>
</reference>
<dbReference type="Proteomes" id="UP000655208">
    <property type="component" value="Unassembled WGS sequence"/>
</dbReference>
<dbReference type="GO" id="GO:0003700">
    <property type="term" value="F:DNA-binding transcription factor activity"/>
    <property type="evidence" value="ECO:0007669"/>
    <property type="project" value="TreeGrafter"/>
</dbReference>
<dbReference type="GO" id="GO:0000976">
    <property type="term" value="F:transcription cis-regulatory region binding"/>
    <property type="evidence" value="ECO:0007669"/>
    <property type="project" value="TreeGrafter"/>
</dbReference>
<dbReference type="InterPro" id="IPR050109">
    <property type="entry name" value="HTH-type_TetR-like_transc_reg"/>
</dbReference>
<feature type="region of interest" description="Disordered" evidence="5">
    <location>
        <begin position="1"/>
        <end position="39"/>
    </location>
</feature>
<dbReference type="PRINTS" id="PR00455">
    <property type="entry name" value="HTHTETR"/>
</dbReference>
<dbReference type="Gene3D" id="1.10.357.10">
    <property type="entry name" value="Tetracycline Repressor, domain 2"/>
    <property type="match status" value="1"/>
</dbReference>
<dbReference type="PROSITE" id="PS50977">
    <property type="entry name" value="HTH_TETR_2"/>
    <property type="match status" value="1"/>
</dbReference>
<dbReference type="Pfam" id="PF21597">
    <property type="entry name" value="TetR_C_43"/>
    <property type="match status" value="1"/>
</dbReference>
<reference evidence="7" key="1">
    <citation type="journal article" date="2014" name="Int. J. Syst. Evol. Microbiol.">
        <title>Complete genome sequence of Corynebacterium casei LMG S-19264T (=DSM 44701T), isolated from a smear-ripened cheese.</title>
        <authorList>
            <consortium name="US DOE Joint Genome Institute (JGI-PGF)"/>
            <person name="Walter F."/>
            <person name="Albersmeier A."/>
            <person name="Kalinowski J."/>
            <person name="Ruckert C."/>
        </authorList>
    </citation>
    <scope>NUCLEOTIDE SEQUENCE</scope>
    <source>
        <strain evidence="7">CGMCC 4.7308</strain>
    </source>
</reference>
<dbReference type="SUPFAM" id="SSF46689">
    <property type="entry name" value="Homeodomain-like"/>
    <property type="match status" value="1"/>
</dbReference>
<accession>A0A917WAL4</accession>
<dbReference type="EMBL" id="BMNA01000001">
    <property type="protein sequence ID" value="GGL87782.1"/>
    <property type="molecule type" value="Genomic_DNA"/>
</dbReference>
<organism evidence="7 8">
    <name type="scientific">Nakamurella endophytica</name>
    <dbReference type="NCBI Taxonomy" id="1748367"/>
    <lineage>
        <taxon>Bacteria</taxon>
        <taxon>Bacillati</taxon>
        <taxon>Actinomycetota</taxon>
        <taxon>Actinomycetes</taxon>
        <taxon>Nakamurellales</taxon>
        <taxon>Nakamurellaceae</taxon>
        <taxon>Nakamurella</taxon>
    </lineage>
</organism>
<dbReference type="PANTHER" id="PTHR30055:SF234">
    <property type="entry name" value="HTH-TYPE TRANSCRIPTIONAL REGULATOR BETI"/>
    <property type="match status" value="1"/>
</dbReference>
<dbReference type="AlphaFoldDB" id="A0A917WAL4"/>
<proteinExistence type="predicted"/>
<protein>
    <submittedName>
        <fullName evidence="7">TetR family transcriptional regulator</fullName>
    </submittedName>
</protein>
<evidence type="ECO:0000256" key="2">
    <source>
        <dbReference type="ARBA" id="ARBA00023125"/>
    </source>
</evidence>
<feature type="compositionally biased region" description="Low complexity" evidence="5">
    <location>
        <begin position="9"/>
        <end position="38"/>
    </location>
</feature>
<dbReference type="InterPro" id="IPR036271">
    <property type="entry name" value="Tet_transcr_reg_TetR-rel_C_sf"/>
</dbReference>
<keyword evidence="3" id="KW-0804">Transcription</keyword>
<dbReference type="SUPFAM" id="SSF48498">
    <property type="entry name" value="Tetracyclin repressor-like, C-terminal domain"/>
    <property type="match status" value="1"/>
</dbReference>
<comment type="caution">
    <text evidence="7">The sequence shown here is derived from an EMBL/GenBank/DDBJ whole genome shotgun (WGS) entry which is preliminary data.</text>
</comment>
<feature type="DNA-binding region" description="H-T-H motif" evidence="4">
    <location>
        <begin position="66"/>
        <end position="85"/>
    </location>
</feature>
<evidence type="ECO:0000256" key="3">
    <source>
        <dbReference type="ARBA" id="ARBA00023163"/>
    </source>
</evidence>
<sequence>MTRLDGESARTAGGTATSAAPEPAAATTAIPATAAPRPLRADARRNRDALLATAADLFSERGVDVSLEDIARGAGVGIGTLYRHFPTREAVVLAVYQRQIDDLAEAARTLPSTHPPAEALREWMRGFVRYAAVKRGMVALLRSMMDTQTDLFASARTTLRESAGALMRAAADAGEIRADVEPQAILQAMGGICMATDRPGSEASAVALVDLVFDGLRFGVGASA</sequence>
<evidence type="ECO:0000313" key="7">
    <source>
        <dbReference type="EMBL" id="GGL87782.1"/>
    </source>
</evidence>
<evidence type="ECO:0000259" key="6">
    <source>
        <dbReference type="PROSITE" id="PS50977"/>
    </source>
</evidence>
<gene>
    <name evidence="7" type="ORF">GCM10011594_04280</name>
</gene>
<feature type="domain" description="HTH tetR-type" evidence="6">
    <location>
        <begin position="44"/>
        <end position="103"/>
    </location>
</feature>
<evidence type="ECO:0000313" key="8">
    <source>
        <dbReference type="Proteomes" id="UP000655208"/>
    </source>
</evidence>
<dbReference type="Pfam" id="PF00440">
    <property type="entry name" value="TetR_N"/>
    <property type="match status" value="1"/>
</dbReference>
<dbReference type="InterPro" id="IPR009057">
    <property type="entry name" value="Homeodomain-like_sf"/>
</dbReference>
<keyword evidence="8" id="KW-1185">Reference proteome</keyword>
<evidence type="ECO:0000256" key="1">
    <source>
        <dbReference type="ARBA" id="ARBA00023015"/>
    </source>
</evidence>
<dbReference type="RefSeq" id="WP_188939823.1">
    <property type="nucleotide sequence ID" value="NZ_BMNA01000001.1"/>
</dbReference>
<dbReference type="PANTHER" id="PTHR30055">
    <property type="entry name" value="HTH-TYPE TRANSCRIPTIONAL REGULATOR RUTR"/>
    <property type="match status" value="1"/>
</dbReference>
<dbReference type="InterPro" id="IPR001647">
    <property type="entry name" value="HTH_TetR"/>
</dbReference>
<evidence type="ECO:0000256" key="4">
    <source>
        <dbReference type="PROSITE-ProRule" id="PRU00335"/>
    </source>
</evidence>